<dbReference type="AlphaFoldDB" id="A0A9W7W0P9"/>
<organism evidence="1 2">
    <name type="scientific">Teratosphaeria destructans</name>
    <dbReference type="NCBI Taxonomy" id="418781"/>
    <lineage>
        <taxon>Eukaryota</taxon>
        <taxon>Fungi</taxon>
        <taxon>Dikarya</taxon>
        <taxon>Ascomycota</taxon>
        <taxon>Pezizomycotina</taxon>
        <taxon>Dothideomycetes</taxon>
        <taxon>Dothideomycetidae</taxon>
        <taxon>Mycosphaerellales</taxon>
        <taxon>Teratosphaeriaceae</taxon>
        <taxon>Teratosphaeria</taxon>
    </lineage>
</organism>
<evidence type="ECO:0000313" key="2">
    <source>
        <dbReference type="Proteomes" id="UP001138500"/>
    </source>
</evidence>
<reference evidence="1 2" key="2">
    <citation type="journal article" date="2021" name="Curr. Genet.">
        <title>Genetic response to nitrogen starvation in the aggressive Eucalyptus foliar pathogen Teratosphaeria destructans.</title>
        <authorList>
            <person name="Havenga M."/>
            <person name="Wingfield B.D."/>
            <person name="Wingfield M.J."/>
            <person name="Dreyer L.L."/>
            <person name="Roets F."/>
            <person name="Aylward J."/>
        </authorList>
    </citation>
    <scope>NUCLEOTIDE SEQUENCE [LARGE SCALE GENOMIC DNA]</scope>
    <source>
        <strain evidence="1">CMW44962</strain>
    </source>
</reference>
<keyword evidence="2" id="KW-1185">Reference proteome</keyword>
<dbReference type="Proteomes" id="UP001138500">
    <property type="component" value="Unassembled WGS sequence"/>
</dbReference>
<accession>A0A9W7W0P9</accession>
<sequence>MENEAALDPESRPGHVLHRPHELLGIEIVDMRVHDGSKAWYFSIEDARKLGFDLSSINDVTASEG</sequence>
<comment type="caution">
    <text evidence="1">The sequence shown here is derived from an EMBL/GenBank/DDBJ whole genome shotgun (WGS) entry which is preliminary data.</text>
</comment>
<protein>
    <submittedName>
        <fullName evidence="1">Uncharacterized protein</fullName>
    </submittedName>
</protein>
<proteinExistence type="predicted"/>
<gene>
    <name evidence="1" type="ORF">Tdes44962_MAKER03781</name>
</gene>
<dbReference type="EMBL" id="RIBY02002045">
    <property type="protein sequence ID" value="KAH9825998.1"/>
    <property type="molecule type" value="Genomic_DNA"/>
</dbReference>
<evidence type="ECO:0000313" key="1">
    <source>
        <dbReference type="EMBL" id="KAH9825998.1"/>
    </source>
</evidence>
<name>A0A9W7W0P9_9PEZI</name>
<reference evidence="1 2" key="1">
    <citation type="journal article" date="2018" name="IMA Fungus">
        <title>IMA Genome-F 10: Nine draft genome sequences of Claviceps purpurea s.lat., including C. arundinis, C. humidiphila, and C. cf. spartinae, pseudomolecules for the pitch canker pathogen Fusarium circinatum, draft genome of Davidsoniella eucalypti, Grosmannia galeiformis, Quambalaria eucalypti, and Teratosphaeria destructans.</title>
        <authorList>
            <person name="Wingfield B.D."/>
            <person name="Liu M."/>
            <person name="Nguyen H.D."/>
            <person name="Lane F.A."/>
            <person name="Morgan S.W."/>
            <person name="De Vos L."/>
            <person name="Wilken P.M."/>
            <person name="Duong T.A."/>
            <person name="Aylward J."/>
            <person name="Coetzee M.P."/>
            <person name="Dadej K."/>
            <person name="De Beer Z.W."/>
            <person name="Findlay W."/>
            <person name="Havenga M."/>
            <person name="Kolarik M."/>
            <person name="Menzies J.G."/>
            <person name="Naidoo K."/>
            <person name="Pochopski O."/>
            <person name="Shoukouhi P."/>
            <person name="Santana Q.C."/>
            <person name="Seifert K.A."/>
            <person name="Soal N."/>
            <person name="Steenkamp E.T."/>
            <person name="Tatham C.T."/>
            <person name="van der Nest M.A."/>
            <person name="Wingfield M.J."/>
        </authorList>
    </citation>
    <scope>NUCLEOTIDE SEQUENCE [LARGE SCALE GENOMIC DNA]</scope>
    <source>
        <strain evidence="1">CMW44962</strain>
    </source>
</reference>